<keyword evidence="3" id="KW-1185">Reference proteome</keyword>
<dbReference type="SMART" id="SM00912">
    <property type="entry name" value="Haemagg_act"/>
    <property type="match status" value="1"/>
</dbReference>
<dbReference type="RefSeq" id="WP_038501155.1">
    <property type="nucleotide sequence ID" value="NZ_CP009238.1"/>
</dbReference>
<dbReference type="OrthoDB" id="5666689at2"/>
<reference evidence="2 3" key="1">
    <citation type="journal article" date="2014" name="BMC Genomics">
        <title>A genomic perspective on a new bacterial genus and species from the Alcaligenaceae family, Basilea psittacipulmonis.</title>
        <authorList>
            <person name="Whiteson K.L."/>
            <person name="Hernandez D."/>
            <person name="Lazarevic V."/>
            <person name="Gaia N."/>
            <person name="Farinelli L."/>
            <person name="Francois P."/>
            <person name="Pilo P."/>
            <person name="Frey J."/>
            <person name="Schrenzel J."/>
        </authorList>
    </citation>
    <scope>NUCLEOTIDE SEQUENCE [LARGE SCALE GENOMIC DNA]</scope>
    <source>
        <strain evidence="2 3">DSM 24701</strain>
    </source>
</reference>
<dbReference type="eggNOG" id="COG3210">
    <property type="taxonomic scope" value="Bacteria"/>
</dbReference>
<name>A0A077DEW3_9BURK</name>
<dbReference type="SUPFAM" id="SSF51126">
    <property type="entry name" value="Pectin lyase-like"/>
    <property type="match status" value="1"/>
</dbReference>
<dbReference type="STRING" id="1072685.IX83_08200"/>
<dbReference type="InterPro" id="IPR025157">
    <property type="entry name" value="Hemagglutinin_rpt"/>
</dbReference>
<dbReference type="NCBIfam" id="TIGR01901">
    <property type="entry name" value="adhes_NPXG"/>
    <property type="match status" value="1"/>
</dbReference>
<gene>
    <name evidence="2" type="ORF">IX83_08200</name>
</gene>
<evidence type="ECO:0000259" key="1">
    <source>
        <dbReference type="SMART" id="SM00912"/>
    </source>
</evidence>
<sequence>MNKRYFRVIFSKTLQRFVAVSELAKSESKSKNTIPQMQHAVSFLPILGTLKPLTFRLLCALGFVTVSSYVSADTLIIKADPNAPKNQQPIIIQTANGLPQVNIQTPNDKGLSHNKYQDFNVDNKGAILNNSHKATQTQQAGWVQGNPYLAHSEAKVILNEVTSTHPSQLKGYLEVAGKKAEVIIANPNGLHCDGCGTINASRSTMTTGKPILEDGRVAGFQVEKGQVKVSGRGLDNSRVDYTDILAREAEINAGIWAGKKLNVVTGKNTVQPSDSDQTDRELKIIRIDGENLNEKTPYYALDVTELGGMYAEKIHLVGTDQGLGVRNAGHIGATAGEILIDSQGRLVNKNIIHAEQQVNVNAQQIENIGRIESNKKDIKLTSTTDINQQGQIIARHGNANLTAKTSINQKGTTVAQQNIQYQATQINNNDGLIWGGDVHLTANDVANQGGGIYASENLSAKVAQTLNNQHGEMLGGNAVSFFSPQLLINNQDGLIEAGHKIDIDAKGLVQEGTIKTQGDARIKLMDDFSLNQAFQIGNNLDFSTAGDFVNHAELVVGNQATVTANNLLNSKNAEISSTHTLITSKTLSNYGLIDGTTNVINTVTLNNVGSGRIYGDQLAIQTDQLNNVKEDDQSATIAARQSLNLGVNTLLNRDHSLVLSLGDLAIGGMLDSNHQATGYAKLIDNGSATIEALGNGSIHTERLFNHDLYLTLGENHTDERRVEYAPKNASQRYVLVDKDGTHGRFDLKNNNKRDRNSYLRLNDGRTIAANGWVTWGYNRHTITSTIEQRDPAKILIGGDLHLSGNELENNTSTLSVGHQLLLGDTSFANNPQNNNLQATDGVVLKNIDTLGSIDITDTGRWSSFAKHRHRYGFLGKKRWAVYGDGGGNFKETHPTQYFNFNLVLNEIGTPIHSTAINIANQTTHENVSLKNVSLATQDAIISGEVTTHNDEHDTKVKTHLADIRLPQESLYKINPDAPNGYLVETDARFINRKQWLSSDYMFTALRSNHENVQKRLGDGYYEQRLINEQINQLTGRRFLDNYSSDIEQYKALMDNGIHYAKQFNLSLGVGLTAEQMSELTSDMVWFVNQDVTLPNGKTITVLTPQVYLVSRHLDVSSQGALISAQNIIGSFNGELTNTGTIAGQNLTALSSNNLSNQGVVLGDSVDLRANQKLVNLGGRIEALSSATLIGQNGVEIASTTSSRRDNQFGNEFERTHVDQVANVNVQDKNGKLIIYSPEDVTIKGAILNSAGEILVQGQHIDVGTLNTLNKTHYNANADNYYRLHQQQEVGSQINATGDITLSSEQGTVVRQGTVHSEQGDIHLLSQGDIRIEEGRDKEQLSSAGKVKRSGFLQSTTYVTKHDHDYDLAKGSTLDGKNVILQSLANLTVQGSNIVAENQLDARAKNLTIKEAENRVFEQDFEKTTKSGLMGSGFGFTIGSKKVTTENDQSKYYATASQVGSLNGITTLLAQDDYRQQGSTVSSLESDVNIIAKNIAILAADDKYTSHYKHTMEQKGLTIAINVPVIQAVQSAFAVAKEAKLIGDSKNNRINAMTSANTAWSAYRAGQGLMQAKESLSQMANGNLAEGANVSVSITYGQQKNVQTTDIQGNTAANSAVNAGGKITMVATGADKASDIHIVGSDVSGKQGTLLQADDEINLLAAKQTHQERSKNKSSGFNAGVAISYGSNGFAFGVTAGGNYGKGYGNGDEVTWRNSHVGDKASQTLIQSGGDTSIRGAQVQGKSIVLNADNLNIASLQDTMRYESKQMNVSGQVTVGYGFSGSASFNQSKMKADYASVQEQSGLFAGDEGYQIDVHNHTDLKGALITSTAQAEESGKNRFETGTLSYSDIQNHSSYSAKGFGLSGGVTISGGTAPKEIDGKKLQPIGENAKDGSAKVEYSGVAGIANQGNWGVTKGIATALLGQVSDKGSQNGITTSSINTEHIKIRDAEKQLALTGKSVEESLQNLPKINLHQSVEKADIQTIRSNLERDLNTATEFVNNFNNQGDEIYYKMEKNEDSLFTIQPKTTNCNHMSCLDYDKDNSQELKRILYSEERLTKEQAALLSKVSTAGMLNLTRVQKVSTAILYDDDLASINDTAVILNRGSAGILSEFLFTGFERFRAWANMPAIFGASNATRDHAQIAKKLDEYNAYARLHGEPEYTLKNVAHSLGVSGNKNMLNWSAYLGQRYDNTNVEYLHLGGSYPSIEIDKQSRTLFKKVKTLYHGVKGDFVYEGLPLLRNLGLGMIGNNPNAKPNRADLSTLEAHSEANQNINNLKFVYDENNEKSAEKWKNTLDILNKTHQDGIRKFNIVGDDK</sequence>
<feature type="domain" description="Filamentous haemagglutinin FhaB/tRNA nuclease CdiA-like TPS" evidence="1">
    <location>
        <begin position="95"/>
        <end position="215"/>
    </location>
</feature>
<dbReference type="EMBL" id="CP009238">
    <property type="protein sequence ID" value="AIL33279.1"/>
    <property type="molecule type" value="Genomic_DNA"/>
</dbReference>
<dbReference type="Pfam" id="PF13018">
    <property type="entry name" value="ESPR"/>
    <property type="match status" value="1"/>
</dbReference>
<evidence type="ECO:0000313" key="2">
    <source>
        <dbReference type="EMBL" id="AIL33279.1"/>
    </source>
</evidence>
<dbReference type="Pfam" id="PF05860">
    <property type="entry name" value="TPS"/>
    <property type="match status" value="1"/>
</dbReference>
<dbReference type="Pfam" id="PF13332">
    <property type="entry name" value="Fil_haemagg_2"/>
    <property type="match status" value="3"/>
</dbReference>
<organism evidence="2 3">
    <name type="scientific">Basilea psittacipulmonis DSM 24701</name>
    <dbReference type="NCBI Taxonomy" id="1072685"/>
    <lineage>
        <taxon>Bacteria</taxon>
        <taxon>Pseudomonadati</taxon>
        <taxon>Pseudomonadota</taxon>
        <taxon>Betaproteobacteria</taxon>
        <taxon>Burkholderiales</taxon>
        <taxon>Alcaligenaceae</taxon>
        <taxon>Basilea</taxon>
    </lineage>
</organism>
<accession>A0A077DEW3</accession>
<dbReference type="InterPro" id="IPR011050">
    <property type="entry name" value="Pectin_lyase_fold/virulence"/>
</dbReference>
<dbReference type="KEGG" id="bpsi:IX83_08200"/>
<dbReference type="InterPro" id="IPR024973">
    <property type="entry name" value="ESPR"/>
</dbReference>
<protein>
    <recommendedName>
        <fullName evidence="1">Filamentous haemagglutinin FhaB/tRNA nuclease CdiA-like TPS domain-containing protein</fullName>
    </recommendedName>
</protein>
<dbReference type="HOGENOM" id="CLU_000043_2_1_4"/>
<evidence type="ECO:0000313" key="3">
    <source>
        <dbReference type="Proteomes" id="UP000028945"/>
    </source>
</evidence>
<dbReference type="Gene3D" id="2.160.20.10">
    <property type="entry name" value="Single-stranded right-handed beta-helix, Pectin lyase-like"/>
    <property type="match status" value="1"/>
</dbReference>
<dbReference type="Proteomes" id="UP000028945">
    <property type="component" value="Chromosome"/>
</dbReference>
<dbReference type="InterPro" id="IPR012334">
    <property type="entry name" value="Pectin_lyas_fold"/>
</dbReference>
<proteinExistence type="predicted"/>
<dbReference type="InterPro" id="IPR008638">
    <property type="entry name" value="FhaB/CdiA-like_TPS"/>
</dbReference>
<dbReference type="GO" id="GO:0003824">
    <property type="term" value="F:catalytic activity"/>
    <property type="evidence" value="ECO:0007669"/>
    <property type="project" value="UniProtKB-ARBA"/>
</dbReference>